<proteinExistence type="inferred from homology"/>
<dbReference type="GO" id="GO:0004357">
    <property type="term" value="F:glutamate-cysteine ligase activity"/>
    <property type="evidence" value="ECO:0007669"/>
    <property type="project" value="UniProtKB-EC"/>
</dbReference>
<dbReference type="PANTHER" id="PTHR38761">
    <property type="entry name" value="GLUTAMATE--CYSTEINE LIGASE"/>
    <property type="match status" value="1"/>
</dbReference>
<keyword evidence="11 13" id="KW-0511">Multifunctional enzyme</keyword>
<sequence>MQLRDYIKQQDIEALFYHNTFGIEKEGLRVQTDGQVASSKHPSLFGSRTSHPYIQTDFAESQLELITPPMPSTHEAFRWLTAIHEVVLRSLKKDEYLWPLSIHTNLPAQEDIEIAQLEDQKEVDYRNYLAQKYGKTKQLMSGIHYNFQINSTVIEHLATSIKQDPKEVNNQIYFNLAKSFLTYEWILTYLFAATPFEASGNNFEKPVRSIRNSQKGYVNHKEVEISLESLPKFVESLEEMVSKGILLLEKELYSSVRFRGQESARKLLEEGIGYLEFRGFDLNPYVPYGILEKDLEFVHLFVLNLLWTSEDLSQDQVIIGKAKKEKIALSSPDQSLKDLGYLNDALGFLDQMTNMVKQLKSPYEENWLELIEEKRQELLDPKKTIVYKMLEEINRSSYAVLGLRLAKKYQALAMKEEFALKGFTNLELSTQILFFDAIQKGIKVGLLDESDQFLQLDYAGRREFVKNGNMTSKDSVSSMLAMENKVVTKKILKEAGFHVPNGQEIKNQEEARLYWQTYAGQPLVIKPKSTNYGLGITIFKVVPELADFEEAVRLAFLEDDRVLIEEFVAGTEYRFFVIEGQTKAVLLRKPANVIGDGKHTIEELVIEKNKHPYRGLGHQYPLTKIVLGEIELLNLKQEGYGAQSIPDKGQTVYLRENSNISTGGDSIDVTKQMHPSYKAIAGQAVQALQASISGIDLLIPDLSKATDIEQVQDYAIIEANFNPAMMMQVYPQEGEGRRLTMDVLEKLFPEIKK</sequence>
<evidence type="ECO:0000313" key="15">
    <source>
        <dbReference type="EMBL" id="MCQ9210615.1"/>
    </source>
</evidence>
<dbReference type="GO" id="GO:0004363">
    <property type="term" value="F:glutathione synthase activity"/>
    <property type="evidence" value="ECO:0007669"/>
    <property type="project" value="UniProtKB-EC"/>
</dbReference>
<comment type="cofactor">
    <cofactor evidence="1">
        <name>Mn(2+)</name>
        <dbReference type="ChEBI" id="CHEBI:29035"/>
    </cofactor>
</comment>
<dbReference type="InterPro" id="IPR014746">
    <property type="entry name" value="Gln_synth/guanido_kin_cat_dom"/>
</dbReference>
<comment type="pathway">
    <text evidence="3 13">Sulfur metabolism; glutathione biosynthesis; glutathione from L-cysteine and L-glutamate: step 1/2.</text>
</comment>
<dbReference type="InterPro" id="IPR003806">
    <property type="entry name" value="ATP-grasp_PylC-type"/>
</dbReference>
<keyword evidence="5 13" id="KW-0317">Glutathione biosynthesis</keyword>
<dbReference type="InterPro" id="IPR006335">
    <property type="entry name" value="Glut_biosynth"/>
</dbReference>
<dbReference type="EMBL" id="JANHNZ010000010">
    <property type="protein sequence ID" value="MCQ9210615.1"/>
    <property type="molecule type" value="Genomic_DNA"/>
</dbReference>
<accession>A0ABT1WQ26</accession>
<evidence type="ECO:0000256" key="10">
    <source>
        <dbReference type="ARBA" id="ARBA00023211"/>
    </source>
</evidence>
<dbReference type="Gene3D" id="3.30.470.20">
    <property type="entry name" value="ATP-grasp fold, B domain"/>
    <property type="match status" value="2"/>
</dbReference>
<dbReference type="PANTHER" id="PTHR38761:SF1">
    <property type="entry name" value="GLUTAMATE--CYSTEINE LIGASE"/>
    <property type="match status" value="1"/>
</dbReference>
<dbReference type="InterPro" id="IPR011761">
    <property type="entry name" value="ATP-grasp"/>
</dbReference>
<dbReference type="HAMAP" id="MF_00782">
    <property type="entry name" value="Glut_biosynth"/>
    <property type="match status" value="1"/>
</dbReference>
<keyword evidence="6" id="KW-0479">Metal-binding</keyword>
<feature type="domain" description="ATP-grasp" evidence="14">
    <location>
        <begin position="489"/>
        <end position="748"/>
    </location>
</feature>
<dbReference type="RefSeq" id="WP_256945728.1">
    <property type="nucleotide sequence ID" value="NZ_JANHNZ010000010.1"/>
</dbReference>
<name>A0ABT1WQ26_9LACT</name>
<evidence type="ECO:0000256" key="2">
    <source>
        <dbReference type="ARBA" id="ARBA00001946"/>
    </source>
</evidence>
<reference evidence="15" key="3">
    <citation type="journal article" date="2023" name="Microbiol. Resour. Announc.">
        <title>Draft Genome Sequence of Granulicatella sp. Strain S8, Isolated from a Marine Fish, Seriola quinqueradiata.</title>
        <authorList>
            <person name="Lee M."/>
            <person name="Farooq A."/>
            <person name="Jeong J.B."/>
            <person name="Jung M.Y."/>
        </authorList>
    </citation>
    <scope>NUCLEOTIDE SEQUENCE</scope>
    <source>
        <strain evidence="15">S8</strain>
    </source>
</reference>
<comment type="function">
    <text evidence="13">Synthesizes glutathione from L-glutamate and L-cysteine via gamma-L-glutamyl-L-cysteine.</text>
</comment>
<comment type="catalytic activity">
    <reaction evidence="13">
        <text>gamma-L-glutamyl-L-cysteine + glycine + ATP = glutathione + ADP + phosphate + H(+)</text>
        <dbReference type="Rhea" id="RHEA:13557"/>
        <dbReference type="ChEBI" id="CHEBI:15378"/>
        <dbReference type="ChEBI" id="CHEBI:30616"/>
        <dbReference type="ChEBI" id="CHEBI:43474"/>
        <dbReference type="ChEBI" id="CHEBI:57305"/>
        <dbReference type="ChEBI" id="CHEBI:57925"/>
        <dbReference type="ChEBI" id="CHEBI:58173"/>
        <dbReference type="ChEBI" id="CHEBI:456216"/>
        <dbReference type="EC" id="6.3.2.3"/>
    </reaction>
</comment>
<evidence type="ECO:0000256" key="8">
    <source>
        <dbReference type="ARBA" id="ARBA00022840"/>
    </source>
</evidence>
<evidence type="ECO:0000256" key="13">
    <source>
        <dbReference type="HAMAP-Rule" id="MF_00782"/>
    </source>
</evidence>
<dbReference type="Proteomes" id="UP001059480">
    <property type="component" value="Unassembled WGS sequence"/>
</dbReference>
<keyword evidence="4 13" id="KW-0436">Ligase</keyword>
<evidence type="ECO:0000256" key="12">
    <source>
        <dbReference type="ARBA" id="ARBA00048819"/>
    </source>
</evidence>
<evidence type="ECO:0000256" key="1">
    <source>
        <dbReference type="ARBA" id="ARBA00001936"/>
    </source>
</evidence>
<keyword evidence="8 13" id="KW-0067">ATP-binding</keyword>
<evidence type="ECO:0000256" key="3">
    <source>
        <dbReference type="ARBA" id="ARBA00005006"/>
    </source>
</evidence>
<dbReference type="InterPro" id="IPR007370">
    <property type="entry name" value="Glu_cys_ligase"/>
</dbReference>
<reference evidence="15" key="2">
    <citation type="journal article" date="2023" name="Curr. Microbiol.">
        <title>Granulicatella seriolae sp. nov., a Novel Facultative Anaerobe Isolated from Yellowtail Marine Fish.</title>
        <authorList>
            <person name="Lee M."/>
            <person name="Choi Y.J."/>
            <person name="Farooq A."/>
            <person name="Jeong J.B."/>
            <person name="Jung M.Y."/>
        </authorList>
    </citation>
    <scope>NUCLEOTIDE SEQUENCE</scope>
    <source>
        <strain evidence="15">S8</strain>
    </source>
</reference>
<gene>
    <name evidence="13 15" type="primary">gshAB</name>
    <name evidence="13" type="synonym">gshF</name>
    <name evidence="15" type="ORF">NPA36_08645</name>
</gene>
<evidence type="ECO:0000256" key="4">
    <source>
        <dbReference type="ARBA" id="ARBA00022598"/>
    </source>
</evidence>
<dbReference type="InterPro" id="IPR006334">
    <property type="entry name" value="Glut_cys_ligase"/>
</dbReference>
<evidence type="ECO:0000256" key="6">
    <source>
        <dbReference type="ARBA" id="ARBA00022723"/>
    </source>
</evidence>
<comment type="subunit">
    <text evidence="13">Monomer.</text>
</comment>
<dbReference type="SUPFAM" id="SSF55931">
    <property type="entry name" value="Glutamine synthetase/guanido kinase"/>
    <property type="match status" value="1"/>
</dbReference>
<keyword evidence="16" id="KW-1185">Reference proteome</keyword>
<dbReference type="NCBIfam" id="NF002688">
    <property type="entry name" value="PRK02471.1"/>
    <property type="match status" value="1"/>
</dbReference>
<dbReference type="EC" id="6.3.2.3" evidence="13"/>
<evidence type="ECO:0000256" key="7">
    <source>
        <dbReference type="ARBA" id="ARBA00022741"/>
    </source>
</evidence>
<dbReference type="SUPFAM" id="SSF56059">
    <property type="entry name" value="Glutathione synthetase ATP-binding domain-like"/>
    <property type="match status" value="1"/>
</dbReference>
<dbReference type="Pfam" id="PF02655">
    <property type="entry name" value="ATP-grasp_3"/>
    <property type="match status" value="1"/>
</dbReference>
<evidence type="ECO:0000256" key="11">
    <source>
        <dbReference type="ARBA" id="ARBA00023268"/>
    </source>
</evidence>
<evidence type="ECO:0000256" key="5">
    <source>
        <dbReference type="ARBA" id="ARBA00022684"/>
    </source>
</evidence>
<protein>
    <recommendedName>
        <fullName evidence="13">Glutathione biosynthesis bifunctional protein GshAB</fullName>
    </recommendedName>
    <alternativeName>
        <fullName evidence="13">Gamma-GCS-GS</fullName>
        <shortName evidence="13">GCS-GS</shortName>
    </alternativeName>
    <domain>
        <recommendedName>
            <fullName evidence="13">Glutamate--cysteine ligase</fullName>
            <ecNumber evidence="13">6.3.2.2</ecNumber>
        </recommendedName>
        <alternativeName>
            <fullName evidence="13">Gamma-ECS</fullName>
            <shortName evidence="13">GCS</shortName>
        </alternativeName>
        <alternativeName>
            <fullName evidence="13">Gamma-glutamylcysteine synthetase</fullName>
        </alternativeName>
    </domain>
    <domain>
        <recommendedName>
            <fullName evidence="13">Glutathione synthetase</fullName>
            <ecNumber evidence="13">6.3.2.3</ecNumber>
        </recommendedName>
        <alternativeName>
            <fullName evidence="13">GSH synthetase</fullName>
            <shortName evidence="13">GS</shortName>
            <shortName evidence="13">GSH-S</shortName>
            <shortName evidence="13">GSHase</shortName>
        </alternativeName>
        <alternativeName>
            <fullName evidence="13">Glutathione synthase</fullName>
        </alternativeName>
    </domain>
</protein>
<dbReference type="Pfam" id="PF04262">
    <property type="entry name" value="Glu_cys_ligase"/>
    <property type="match status" value="1"/>
</dbReference>
<dbReference type="PROSITE" id="PS50975">
    <property type="entry name" value="ATP_GRASP"/>
    <property type="match status" value="1"/>
</dbReference>
<keyword evidence="10" id="KW-0464">Manganese</keyword>
<keyword evidence="7 13" id="KW-0547">Nucleotide-binding</keyword>
<dbReference type="Gene3D" id="3.30.590.20">
    <property type="match status" value="1"/>
</dbReference>
<dbReference type="NCBIfam" id="TIGR01435">
    <property type="entry name" value="glu_cys_lig_rel"/>
    <property type="match status" value="1"/>
</dbReference>
<dbReference type="Pfam" id="PF18419">
    <property type="entry name" value="ATP-grasp_6"/>
    <property type="match status" value="1"/>
</dbReference>
<evidence type="ECO:0000259" key="14">
    <source>
        <dbReference type="PROSITE" id="PS50975"/>
    </source>
</evidence>
<reference evidence="15" key="1">
    <citation type="submission" date="2022-07" db="EMBL/GenBank/DDBJ databases">
        <authorList>
            <person name="Jung M.-Y."/>
            <person name="Lee M."/>
        </authorList>
    </citation>
    <scope>NUCLEOTIDE SEQUENCE</scope>
    <source>
        <strain evidence="15">S8</strain>
    </source>
</reference>
<comment type="cofactor">
    <cofactor evidence="2">
        <name>Mg(2+)</name>
        <dbReference type="ChEBI" id="CHEBI:18420"/>
    </cofactor>
</comment>
<evidence type="ECO:0000313" key="16">
    <source>
        <dbReference type="Proteomes" id="UP001059480"/>
    </source>
</evidence>
<dbReference type="InterPro" id="IPR040657">
    <property type="entry name" value="GshAB_ATP-grasp"/>
</dbReference>
<comment type="similarity">
    <text evidence="13">In the N-terminal section; belongs to the glutamate--cysteine ligase type 1 family. Type 2 subfamily.</text>
</comment>
<comment type="catalytic activity">
    <reaction evidence="12 13">
        <text>L-cysteine + L-glutamate + ATP = gamma-L-glutamyl-L-cysteine + ADP + phosphate + H(+)</text>
        <dbReference type="Rhea" id="RHEA:13285"/>
        <dbReference type="ChEBI" id="CHEBI:15378"/>
        <dbReference type="ChEBI" id="CHEBI:29985"/>
        <dbReference type="ChEBI" id="CHEBI:30616"/>
        <dbReference type="ChEBI" id="CHEBI:35235"/>
        <dbReference type="ChEBI" id="CHEBI:43474"/>
        <dbReference type="ChEBI" id="CHEBI:58173"/>
        <dbReference type="ChEBI" id="CHEBI:456216"/>
        <dbReference type="EC" id="6.3.2.2"/>
    </reaction>
</comment>
<feature type="region of interest" description="Glutamate--cysteine ligase" evidence="13">
    <location>
        <begin position="1"/>
        <end position="328"/>
    </location>
</feature>
<comment type="pathway">
    <text evidence="13">Sulfur metabolism; glutathione biosynthesis; glutathione from L-cysteine and L-glutamate: step 2/2.</text>
</comment>
<evidence type="ECO:0000256" key="9">
    <source>
        <dbReference type="ARBA" id="ARBA00022842"/>
    </source>
</evidence>
<organism evidence="15 16">
    <name type="scientific">Granulicatella seriolae</name>
    <dbReference type="NCBI Taxonomy" id="2967226"/>
    <lineage>
        <taxon>Bacteria</taxon>
        <taxon>Bacillati</taxon>
        <taxon>Bacillota</taxon>
        <taxon>Bacilli</taxon>
        <taxon>Lactobacillales</taxon>
        <taxon>Carnobacteriaceae</taxon>
        <taxon>Granulicatella</taxon>
    </lineage>
</organism>
<dbReference type="EC" id="6.3.2.2" evidence="13"/>
<keyword evidence="9" id="KW-0460">Magnesium</keyword>
<comment type="caution">
    <text evidence="15">The sequence shown here is derived from an EMBL/GenBank/DDBJ whole genome shotgun (WGS) entry which is preliminary data.</text>
</comment>